<feature type="DNA-binding region" description="H-T-H motif" evidence="4">
    <location>
        <begin position="38"/>
        <end position="57"/>
    </location>
</feature>
<evidence type="ECO:0000313" key="7">
    <source>
        <dbReference type="Proteomes" id="UP000466607"/>
    </source>
</evidence>
<dbReference type="PANTHER" id="PTHR30055">
    <property type="entry name" value="HTH-TYPE TRANSCRIPTIONAL REGULATOR RUTR"/>
    <property type="match status" value="1"/>
</dbReference>
<dbReference type="SUPFAM" id="SSF46689">
    <property type="entry name" value="Homeodomain-like"/>
    <property type="match status" value="1"/>
</dbReference>
<dbReference type="Pfam" id="PF00440">
    <property type="entry name" value="TetR_N"/>
    <property type="match status" value="1"/>
</dbReference>
<feature type="domain" description="HTH tetR-type" evidence="5">
    <location>
        <begin position="15"/>
        <end position="75"/>
    </location>
</feature>
<dbReference type="GO" id="GO:0000976">
    <property type="term" value="F:transcription cis-regulatory region binding"/>
    <property type="evidence" value="ECO:0007669"/>
    <property type="project" value="TreeGrafter"/>
</dbReference>
<evidence type="ECO:0000256" key="4">
    <source>
        <dbReference type="PROSITE-ProRule" id="PRU00335"/>
    </source>
</evidence>
<keyword evidence="3" id="KW-0804">Transcription</keyword>
<dbReference type="InterPro" id="IPR036271">
    <property type="entry name" value="Tet_transcr_reg_TetR-rel_C_sf"/>
</dbReference>
<dbReference type="InterPro" id="IPR050109">
    <property type="entry name" value="HTH-type_TetR-like_transc_reg"/>
</dbReference>
<evidence type="ECO:0000256" key="1">
    <source>
        <dbReference type="ARBA" id="ARBA00023015"/>
    </source>
</evidence>
<protein>
    <submittedName>
        <fullName evidence="6">TetR family transcriptional regulator</fullName>
    </submittedName>
</protein>
<reference evidence="6 7" key="1">
    <citation type="journal article" date="2019" name="Emerg. Microbes Infect.">
        <title>Comprehensive subspecies identification of 175 nontuberculous mycobacteria species based on 7547 genomic profiles.</title>
        <authorList>
            <person name="Matsumoto Y."/>
            <person name="Kinjo T."/>
            <person name="Motooka D."/>
            <person name="Nabeya D."/>
            <person name="Jung N."/>
            <person name="Uechi K."/>
            <person name="Horii T."/>
            <person name="Iida T."/>
            <person name="Fujita J."/>
            <person name="Nakamura S."/>
        </authorList>
    </citation>
    <scope>NUCLEOTIDE SEQUENCE [LARGE SCALE GENOMIC DNA]</scope>
    <source>
        <strain evidence="6 7">JCM 17423</strain>
    </source>
</reference>
<organism evidence="6 7">
    <name type="scientific">Mycolicibacterium litorale</name>
    <dbReference type="NCBI Taxonomy" id="758802"/>
    <lineage>
        <taxon>Bacteria</taxon>
        <taxon>Bacillati</taxon>
        <taxon>Actinomycetota</taxon>
        <taxon>Actinomycetes</taxon>
        <taxon>Mycobacteriales</taxon>
        <taxon>Mycobacteriaceae</taxon>
        <taxon>Mycolicibacterium</taxon>
    </lineage>
</organism>
<dbReference type="GO" id="GO:0003700">
    <property type="term" value="F:DNA-binding transcription factor activity"/>
    <property type="evidence" value="ECO:0007669"/>
    <property type="project" value="TreeGrafter"/>
</dbReference>
<evidence type="ECO:0000256" key="2">
    <source>
        <dbReference type="ARBA" id="ARBA00023125"/>
    </source>
</evidence>
<dbReference type="EMBL" id="AP022586">
    <property type="protein sequence ID" value="BBY19615.1"/>
    <property type="molecule type" value="Genomic_DNA"/>
</dbReference>
<dbReference type="InterPro" id="IPR001647">
    <property type="entry name" value="HTH_TetR"/>
</dbReference>
<gene>
    <name evidence="6" type="ORF">MLIT_52070</name>
</gene>
<keyword evidence="7" id="KW-1185">Reference proteome</keyword>
<evidence type="ECO:0000256" key="3">
    <source>
        <dbReference type="ARBA" id="ARBA00023163"/>
    </source>
</evidence>
<evidence type="ECO:0000259" key="5">
    <source>
        <dbReference type="PROSITE" id="PS50977"/>
    </source>
</evidence>
<dbReference type="InterPro" id="IPR009057">
    <property type="entry name" value="Homeodomain-like_sf"/>
</dbReference>
<dbReference type="Gene3D" id="1.10.357.10">
    <property type="entry name" value="Tetracycline Repressor, domain 2"/>
    <property type="match status" value="1"/>
</dbReference>
<dbReference type="PROSITE" id="PS50977">
    <property type="entry name" value="HTH_TETR_2"/>
    <property type="match status" value="1"/>
</dbReference>
<evidence type="ECO:0000313" key="6">
    <source>
        <dbReference type="EMBL" id="BBY19615.1"/>
    </source>
</evidence>
<accession>A0AAD1IPN5</accession>
<dbReference type="Proteomes" id="UP000466607">
    <property type="component" value="Chromosome"/>
</dbReference>
<keyword evidence="2 4" id="KW-0238">DNA-binding</keyword>
<proteinExistence type="predicted"/>
<keyword evidence="1" id="KW-0805">Transcription regulation</keyword>
<sequence>MAVANQPSARETRRLQTRERLMGAAIAEFKRSGMADADVRAIVSAAGVAHGTFFFHFPTKEHVLLELERREEDRIARQLVRFAGSERDLRAILAESVRLVLGLERRLGAVLFKDFLALHFSQTRPPAEAHMDHPVIEAVAREIELAKERGDADPEANAFNCAVFFLLGLYALLTTTHGWPDQSAMLDDYVATTLRGMAAR</sequence>
<dbReference type="AlphaFoldDB" id="A0AAD1IPN5"/>
<dbReference type="PRINTS" id="PR00455">
    <property type="entry name" value="HTHTETR"/>
</dbReference>
<dbReference type="SUPFAM" id="SSF48498">
    <property type="entry name" value="Tetracyclin repressor-like, C-terminal domain"/>
    <property type="match status" value="1"/>
</dbReference>
<dbReference type="PANTHER" id="PTHR30055:SF234">
    <property type="entry name" value="HTH-TYPE TRANSCRIPTIONAL REGULATOR BETI"/>
    <property type="match status" value="1"/>
</dbReference>
<name>A0AAD1IPN5_9MYCO</name>
<dbReference type="RefSeq" id="WP_134056109.1">
    <property type="nucleotide sequence ID" value="NZ_AP022586.1"/>
</dbReference>